<accession>A0A2G2YNE6</accession>
<dbReference type="Proteomes" id="UP000222542">
    <property type="component" value="Unassembled WGS sequence"/>
</dbReference>
<name>A0A2G2YNE6_CAPAN</name>
<dbReference type="OMA" id="QTASICK"/>
<dbReference type="CDD" id="cd00303">
    <property type="entry name" value="retropepsin_like"/>
    <property type="match status" value="1"/>
</dbReference>
<evidence type="ECO:0000313" key="2">
    <source>
        <dbReference type="Proteomes" id="UP000222542"/>
    </source>
</evidence>
<proteinExistence type="predicted"/>
<gene>
    <name evidence="1" type="ORF">T459_26319</name>
</gene>
<comment type="caution">
    <text evidence="1">The sequence shown here is derived from an EMBL/GenBank/DDBJ whole genome shotgun (WGS) entry which is preliminary data.</text>
</comment>
<dbReference type="Pfam" id="PF08284">
    <property type="entry name" value="RVP_2"/>
    <property type="match status" value="1"/>
</dbReference>
<dbReference type="Gramene" id="PHT71215">
    <property type="protein sequence ID" value="PHT71215"/>
    <property type="gene ID" value="T459_26319"/>
</dbReference>
<reference evidence="1 2" key="1">
    <citation type="journal article" date="2014" name="Nat. Genet.">
        <title>Genome sequence of the hot pepper provides insights into the evolution of pungency in Capsicum species.</title>
        <authorList>
            <person name="Kim S."/>
            <person name="Park M."/>
            <person name="Yeom S.I."/>
            <person name="Kim Y.M."/>
            <person name="Lee J.M."/>
            <person name="Lee H.A."/>
            <person name="Seo E."/>
            <person name="Choi J."/>
            <person name="Cheong K."/>
            <person name="Kim K.T."/>
            <person name="Jung K."/>
            <person name="Lee G.W."/>
            <person name="Oh S.K."/>
            <person name="Bae C."/>
            <person name="Kim S.B."/>
            <person name="Lee H.Y."/>
            <person name="Kim S.Y."/>
            <person name="Kim M.S."/>
            <person name="Kang B.C."/>
            <person name="Jo Y.D."/>
            <person name="Yang H.B."/>
            <person name="Jeong H.J."/>
            <person name="Kang W.H."/>
            <person name="Kwon J.K."/>
            <person name="Shin C."/>
            <person name="Lim J.Y."/>
            <person name="Park J.H."/>
            <person name="Huh J.H."/>
            <person name="Kim J.S."/>
            <person name="Kim B.D."/>
            <person name="Cohen O."/>
            <person name="Paran I."/>
            <person name="Suh M.C."/>
            <person name="Lee S.B."/>
            <person name="Kim Y.K."/>
            <person name="Shin Y."/>
            <person name="Noh S.J."/>
            <person name="Park J."/>
            <person name="Seo Y.S."/>
            <person name="Kwon S.Y."/>
            <person name="Kim H.A."/>
            <person name="Park J.M."/>
            <person name="Kim H.J."/>
            <person name="Choi S.B."/>
            <person name="Bosland P.W."/>
            <person name="Reeves G."/>
            <person name="Jo S.H."/>
            <person name="Lee B.W."/>
            <person name="Cho H.T."/>
            <person name="Choi H.S."/>
            <person name="Lee M.S."/>
            <person name="Yu Y."/>
            <person name="Do Choi Y."/>
            <person name="Park B.S."/>
            <person name="van Deynze A."/>
            <person name="Ashrafi H."/>
            <person name="Hill T."/>
            <person name="Kim W.T."/>
            <person name="Pai H.S."/>
            <person name="Ahn H.K."/>
            <person name="Yeam I."/>
            <person name="Giovannoni J.J."/>
            <person name="Rose J.K."/>
            <person name="Sorensen I."/>
            <person name="Lee S.J."/>
            <person name="Kim R.W."/>
            <person name="Choi I.Y."/>
            <person name="Choi B.S."/>
            <person name="Lim J.S."/>
            <person name="Lee Y.H."/>
            <person name="Choi D."/>
        </authorList>
    </citation>
    <scope>NUCLEOTIDE SEQUENCE [LARGE SCALE GENOMIC DNA]</scope>
    <source>
        <strain evidence="2">cv. CM334</strain>
    </source>
</reference>
<organism evidence="1 2">
    <name type="scientific">Capsicum annuum</name>
    <name type="common">Capsicum pepper</name>
    <dbReference type="NCBI Taxonomy" id="4072"/>
    <lineage>
        <taxon>Eukaryota</taxon>
        <taxon>Viridiplantae</taxon>
        <taxon>Streptophyta</taxon>
        <taxon>Embryophyta</taxon>
        <taxon>Tracheophyta</taxon>
        <taxon>Spermatophyta</taxon>
        <taxon>Magnoliopsida</taxon>
        <taxon>eudicotyledons</taxon>
        <taxon>Gunneridae</taxon>
        <taxon>Pentapetalae</taxon>
        <taxon>asterids</taxon>
        <taxon>lamiids</taxon>
        <taxon>Solanales</taxon>
        <taxon>Solanaceae</taxon>
        <taxon>Solanoideae</taxon>
        <taxon>Capsiceae</taxon>
        <taxon>Capsicum</taxon>
    </lineage>
</organism>
<dbReference type="EMBL" id="AYRZ02000010">
    <property type="protein sequence ID" value="PHT71215.1"/>
    <property type="molecule type" value="Genomic_DNA"/>
</dbReference>
<reference evidence="1 2" key="2">
    <citation type="journal article" date="2017" name="Genome Biol.">
        <title>New reference genome sequences of hot pepper reveal the massive evolution of plant disease-resistance genes by retroduplication.</title>
        <authorList>
            <person name="Kim S."/>
            <person name="Park J."/>
            <person name="Yeom S.I."/>
            <person name="Kim Y.M."/>
            <person name="Seo E."/>
            <person name="Kim K.T."/>
            <person name="Kim M.S."/>
            <person name="Lee J.M."/>
            <person name="Cheong K."/>
            <person name="Shin H.S."/>
            <person name="Kim S.B."/>
            <person name="Han K."/>
            <person name="Lee J."/>
            <person name="Park M."/>
            <person name="Lee H.A."/>
            <person name="Lee H.Y."/>
            <person name="Lee Y."/>
            <person name="Oh S."/>
            <person name="Lee J.H."/>
            <person name="Choi E."/>
            <person name="Choi E."/>
            <person name="Lee S.E."/>
            <person name="Jeon J."/>
            <person name="Kim H."/>
            <person name="Choi G."/>
            <person name="Song H."/>
            <person name="Lee J."/>
            <person name="Lee S.C."/>
            <person name="Kwon J.K."/>
            <person name="Lee H.Y."/>
            <person name="Koo N."/>
            <person name="Hong Y."/>
            <person name="Kim R.W."/>
            <person name="Kang W.H."/>
            <person name="Huh J.H."/>
            <person name="Kang B.C."/>
            <person name="Yang T.J."/>
            <person name="Lee Y.H."/>
            <person name="Bennetzen J.L."/>
            <person name="Choi D."/>
        </authorList>
    </citation>
    <scope>NUCLEOTIDE SEQUENCE [LARGE SCALE GENOMIC DNA]</scope>
    <source>
        <strain evidence="2">cv. CM334</strain>
    </source>
</reference>
<protein>
    <submittedName>
        <fullName evidence="1">Uncharacterized protein</fullName>
    </submittedName>
</protein>
<keyword evidence="2" id="KW-1185">Reference proteome</keyword>
<evidence type="ECO:0000313" key="1">
    <source>
        <dbReference type="EMBL" id="PHT71215.1"/>
    </source>
</evidence>
<dbReference type="Gene3D" id="2.40.70.10">
    <property type="entry name" value="Acid Proteases"/>
    <property type="match status" value="1"/>
</dbReference>
<dbReference type="InterPro" id="IPR021109">
    <property type="entry name" value="Peptidase_aspartic_dom_sf"/>
</dbReference>
<dbReference type="AlphaFoldDB" id="A0A2G2YNE6"/>
<sequence>MNKKRAKDLCFFFDEKYVQGHNCRSNKQLYMVEVEEVEEGDMELAKVQESVPIVTSEAYEFMAISLQALTGVTGYQTLRVTGYHEKRPLQVLIDTRSTPNFIDQEVGTKLQCKASPIHEQSISVADGRKVQTASICKDLTWLLQGTTFSSDFLILLLGNVDIVLEVQ</sequence>